<organism evidence="7 8">
    <name type="scientific">Saccharopolyspora rectivirgula</name>
    <dbReference type="NCBI Taxonomy" id="28042"/>
    <lineage>
        <taxon>Bacteria</taxon>
        <taxon>Bacillati</taxon>
        <taxon>Actinomycetota</taxon>
        <taxon>Actinomycetes</taxon>
        <taxon>Pseudonocardiales</taxon>
        <taxon>Pseudonocardiaceae</taxon>
        <taxon>Saccharopolyspora</taxon>
    </lineage>
</organism>
<evidence type="ECO:0000256" key="1">
    <source>
        <dbReference type="ARBA" id="ARBA00001946"/>
    </source>
</evidence>
<evidence type="ECO:0000256" key="6">
    <source>
        <dbReference type="RuleBase" id="RU004466"/>
    </source>
</evidence>
<dbReference type="PROSITE" id="PS00723">
    <property type="entry name" value="POLYPRENYL_SYNTHASE_1"/>
    <property type="match status" value="1"/>
</dbReference>
<proteinExistence type="inferred from homology"/>
<evidence type="ECO:0000256" key="4">
    <source>
        <dbReference type="ARBA" id="ARBA00022723"/>
    </source>
</evidence>
<sequence>MEADLPGQVQRVLTEYLQTRRADTAELDPAFAAAVTELTDFVLGGGKRLRPTFAWWGWRAAGGADHGPEAQATLRAASALELLQACALVHDDLIDESDTRRGNPTVHRKFEQLHRAAGYSGNSRQFGMAAAVLLGDLALSWADDLFHSAGLSPAALARALRPWRAMRTEVLAGQYLDILGQYRQDDTRQAALRVCELKSASYTVQRPLELGAEIAGADPETITALRRFGSDIGVAFQLRDDLLGVFGDPVVTGKPAGDDLREGKRTVLIAEAFECARDQHDSRSLEMLRNMLGNPQLEEEHVEQARELLTELGAVTAVEKRITELTGSAMMALHSASLAEPAASRLAELAVAVTDRSY</sequence>
<comment type="similarity">
    <text evidence="2 6">Belongs to the FPP/GGPP synthase family.</text>
</comment>
<protein>
    <submittedName>
        <fullName evidence="7">Geranylgeranyl pyrophosphate synthase</fullName>
    </submittedName>
</protein>
<keyword evidence="5" id="KW-0460">Magnesium</keyword>
<dbReference type="OrthoDB" id="4497239at2"/>
<dbReference type="GO" id="GO:0008299">
    <property type="term" value="P:isoprenoid biosynthetic process"/>
    <property type="evidence" value="ECO:0007669"/>
    <property type="project" value="InterPro"/>
</dbReference>
<dbReference type="SUPFAM" id="SSF48576">
    <property type="entry name" value="Terpenoid synthases"/>
    <property type="match status" value="1"/>
</dbReference>
<name>A0A073AXY9_9PSEU</name>
<dbReference type="AlphaFoldDB" id="A0A073AXY9"/>
<gene>
    <name evidence="7" type="ORF">GU90_11055</name>
</gene>
<dbReference type="SFLD" id="SFLDS00005">
    <property type="entry name" value="Isoprenoid_Synthase_Type_I"/>
    <property type="match status" value="1"/>
</dbReference>
<dbReference type="STRING" id="28042.GU90_11055"/>
<keyword evidence="4" id="KW-0479">Metal-binding</keyword>
<comment type="caution">
    <text evidence="7">The sequence shown here is derived from an EMBL/GenBank/DDBJ whole genome shotgun (WGS) entry which is preliminary data.</text>
</comment>
<keyword evidence="3 6" id="KW-0808">Transferase</keyword>
<evidence type="ECO:0000256" key="5">
    <source>
        <dbReference type="ARBA" id="ARBA00022842"/>
    </source>
</evidence>
<evidence type="ECO:0000313" key="7">
    <source>
        <dbReference type="EMBL" id="KEI44265.1"/>
    </source>
</evidence>
<comment type="cofactor">
    <cofactor evidence="1">
        <name>Mg(2+)</name>
        <dbReference type="ChEBI" id="CHEBI:18420"/>
    </cofactor>
</comment>
<accession>A0A073AXY9</accession>
<dbReference type="Pfam" id="PF00348">
    <property type="entry name" value="polyprenyl_synt"/>
    <property type="match status" value="1"/>
</dbReference>
<dbReference type="InterPro" id="IPR033749">
    <property type="entry name" value="Polyprenyl_synt_CS"/>
</dbReference>
<keyword evidence="8" id="KW-1185">Reference proteome</keyword>
<dbReference type="InterPro" id="IPR000092">
    <property type="entry name" value="Polyprenyl_synt"/>
</dbReference>
<dbReference type="GO" id="GO:0004659">
    <property type="term" value="F:prenyltransferase activity"/>
    <property type="evidence" value="ECO:0007669"/>
    <property type="project" value="InterPro"/>
</dbReference>
<dbReference type="PANTHER" id="PTHR12001">
    <property type="entry name" value="GERANYLGERANYL PYROPHOSPHATE SYNTHASE"/>
    <property type="match status" value="1"/>
</dbReference>
<dbReference type="InterPro" id="IPR008949">
    <property type="entry name" value="Isoprenoid_synthase_dom_sf"/>
</dbReference>
<evidence type="ECO:0000256" key="3">
    <source>
        <dbReference type="ARBA" id="ARBA00022679"/>
    </source>
</evidence>
<dbReference type="GO" id="GO:0046872">
    <property type="term" value="F:metal ion binding"/>
    <property type="evidence" value="ECO:0007669"/>
    <property type="project" value="UniProtKB-KW"/>
</dbReference>
<dbReference type="PANTHER" id="PTHR12001:SF85">
    <property type="entry name" value="SHORT CHAIN ISOPRENYL DIPHOSPHATE SYNTHASE"/>
    <property type="match status" value="1"/>
</dbReference>
<evidence type="ECO:0000256" key="2">
    <source>
        <dbReference type="ARBA" id="ARBA00006706"/>
    </source>
</evidence>
<dbReference type="Proteomes" id="UP000031419">
    <property type="component" value="Unassembled WGS sequence"/>
</dbReference>
<dbReference type="CDD" id="cd00685">
    <property type="entry name" value="Trans_IPPS_HT"/>
    <property type="match status" value="1"/>
</dbReference>
<dbReference type="Gene3D" id="1.10.600.10">
    <property type="entry name" value="Farnesyl Diphosphate Synthase"/>
    <property type="match status" value="1"/>
</dbReference>
<dbReference type="eggNOG" id="COG0142">
    <property type="taxonomic scope" value="Bacteria"/>
</dbReference>
<evidence type="ECO:0000313" key="8">
    <source>
        <dbReference type="Proteomes" id="UP000031419"/>
    </source>
</evidence>
<dbReference type="EMBL" id="JNVU01000028">
    <property type="protein sequence ID" value="KEI44265.1"/>
    <property type="molecule type" value="Genomic_DNA"/>
</dbReference>
<dbReference type="SFLD" id="SFLDG01017">
    <property type="entry name" value="Polyprenyl_Transferase_Like"/>
    <property type="match status" value="1"/>
</dbReference>
<reference evidence="7 8" key="1">
    <citation type="submission" date="2014-06" db="EMBL/GenBank/DDBJ databases">
        <title>Saccharopolyspora rectivirgula DSM-43113 Genome sequencing.</title>
        <authorList>
            <person name="Barrera C."/>
            <person name="Millon L."/>
            <person name="Rognon B."/>
            <person name="Zaugg C."/>
            <person name="Monod M."/>
        </authorList>
    </citation>
    <scope>NUCLEOTIDE SEQUENCE [LARGE SCALE GENOMIC DNA]</scope>
    <source>
        <strain evidence="7 8">DSM 43113</strain>
    </source>
</reference>
<dbReference type="PROSITE" id="PS00444">
    <property type="entry name" value="POLYPRENYL_SYNTHASE_2"/>
    <property type="match status" value="1"/>
</dbReference>